<dbReference type="RefSeq" id="WP_207381417.1">
    <property type="nucleotide sequence ID" value="NZ_CP071502.1"/>
</dbReference>
<evidence type="ECO:0000256" key="1">
    <source>
        <dbReference type="SAM" id="Phobius"/>
    </source>
</evidence>
<reference evidence="2 3" key="1">
    <citation type="submission" date="2021-03" db="EMBL/GenBank/DDBJ databases">
        <title>Novel species identification of genus Shewanella.</title>
        <authorList>
            <person name="Liu G."/>
            <person name="Zhang Q."/>
        </authorList>
    </citation>
    <scope>NUCLEOTIDE SEQUENCE [LARGE SCALE GENOMIC DNA]</scope>
    <source>
        <strain evidence="2 3">FJAT-52962</strain>
    </source>
</reference>
<gene>
    <name evidence="2" type="ORF">JYB85_05675</name>
</gene>
<name>A0ABX7R4A4_9GAMM</name>
<evidence type="ECO:0000313" key="2">
    <source>
        <dbReference type="EMBL" id="QSX38314.1"/>
    </source>
</evidence>
<keyword evidence="3" id="KW-1185">Reference proteome</keyword>
<organism evidence="2 3">
    <name type="scientific">Shewanella sedimentimangrovi</name>
    <dbReference type="NCBI Taxonomy" id="2814293"/>
    <lineage>
        <taxon>Bacteria</taxon>
        <taxon>Pseudomonadati</taxon>
        <taxon>Pseudomonadota</taxon>
        <taxon>Gammaproteobacteria</taxon>
        <taxon>Alteromonadales</taxon>
        <taxon>Shewanellaceae</taxon>
        <taxon>Shewanella</taxon>
    </lineage>
</organism>
<keyword evidence="1" id="KW-0472">Membrane</keyword>
<keyword evidence="1" id="KW-0812">Transmembrane</keyword>
<proteinExistence type="predicted"/>
<feature type="transmembrane region" description="Helical" evidence="1">
    <location>
        <begin position="78"/>
        <end position="96"/>
    </location>
</feature>
<dbReference type="Proteomes" id="UP000663207">
    <property type="component" value="Chromosome"/>
</dbReference>
<keyword evidence="1" id="KW-1133">Transmembrane helix</keyword>
<feature type="transmembrane region" description="Helical" evidence="1">
    <location>
        <begin position="7"/>
        <end position="23"/>
    </location>
</feature>
<evidence type="ECO:0000313" key="3">
    <source>
        <dbReference type="Proteomes" id="UP000663207"/>
    </source>
</evidence>
<accession>A0ABX7R4A4</accession>
<protein>
    <submittedName>
        <fullName evidence="2">Uncharacterized protein</fullName>
    </submittedName>
</protein>
<sequence length="98" mass="10655">MKIADIKPAAIMISVCALIGVAIDYFAGFYWLTAMLIAMIAVLINGLVIFNEDLEPDGFDYEAGVTDTKQAKAEQRKANLIQVSIIIALVIGAIWSHI</sequence>
<dbReference type="EMBL" id="CP071502">
    <property type="protein sequence ID" value="QSX38314.1"/>
    <property type="molecule type" value="Genomic_DNA"/>
</dbReference>